<evidence type="ECO:0000256" key="1">
    <source>
        <dbReference type="SAM" id="SignalP"/>
    </source>
</evidence>
<dbReference type="EMBL" id="SMGD01000017">
    <property type="protein sequence ID" value="TCK46668.1"/>
    <property type="molecule type" value="Genomic_DNA"/>
</dbReference>
<dbReference type="Proteomes" id="UP000295565">
    <property type="component" value="Unassembled WGS sequence"/>
</dbReference>
<evidence type="ECO:0000259" key="2">
    <source>
        <dbReference type="Pfam" id="PF07603"/>
    </source>
</evidence>
<keyword evidence="4" id="KW-1185">Reference proteome</keyword>
<gene>
    <name evidence="3" type="ORF">EV690_3253</name>
</gene>
<organism evidence="3 4">
    <name type="scientific">Celerinatantimonas diazotrophica</name>
    <dbReference type="NCBI Taxonomy" id="412034"/>
    <lineage>
        <taxon>Bacteria</taxon>
        <taxon>Pseudomonadati</taxon>
        <taxon>Pseudomonadota</taxon>
        <taxon>Gammaproteobacteria</taxon>
        <taxon>Celerinatantimonadaceae</taxon>
        <taxon>Celerinatantimonas</taxon>
    </lineage>
</organism>
<proteinExistence type="predicted"/>
<comment type="caution">
    <text evidence="3">The sequence shown here is derived from an EMBL/GenBank/DDBJ whole genome shotgun (WGS) entry which is preliminary data.</text>
</comment>
<protein>
    <submittedName>
        <fullName evidence="3">Uncharacterized protein DUF1566</fullName>
    </submittedName>
</protein>
<feature type="chain" id="PRO_5020754487" evidence="1">
    <location>
        <begin position="19"/>
        <end position="160"/>
    </location>
</feature>
<dbReference type="InterPro" id="IPR011460">
    <property type="entry name" value="Lcl_C"/>
</dbReference>
<evidence type="ECO:0000313" key="3">
    <source>
        <dbReference type="EMBL" id="TCK46668.1"/>
    </source>
</evidence>
<evidence type="ECO:0000313" key="4">
    <source>
        <dbReference type="Proteomes" id="UP000295565"/>
    </source>
</evidence>
<feature type="domain" description="Lcl C-terminal" evidence="2">
    <location>
        <begin position="36"/>
        <end position="159"/>
    </location>
</feature>
<dbReference type="Pfam" id="PF07603">
    <property type="entry name" value="Lcl_C"/>
    <property type="match status" value="1"/>
</dbReference>
<dbReference type="RefSeq" id="WP_165872786.1">
    <property type="nucleotide sequence ID" value="NZ_OU594967.1"/>
</dbReference>
<keyword evidence="1" id="KW-0732">Signal</keyword>
<sequence length="160" mass="17685">MKFLLLFVSVVFFGNAFAQDAVCLTDKKRFSFQGETLIDHQTHLIWKRCSEGMRWNGSKCTGEIALLSLTEAKSAAKKAGDGWRVPTAGELYSLLINPCTGKATHSKLFTDIQDLGENSAPYWSSSAAEGLPHFYYYIDFIHARADAHSSGFALGARLVK</sequence>
<reference evidence="3 4" key="1">
    <citation type="submission" date="2019-03" db="EMBL/GenBank/DDBJ databases">
        <title>Genomic Encyclopedia of Type Strains, Phase IV (KMG-IV): sequencing the most valuable type-strain genomes for metagenomic binning, comparative biology and taxonomic classification.</title>
        <authorList>
            <person name="Goeker M."/>
        </authorList>
    </citation>
    <scope>NUCLEOTIDE SEQUENCE [LARGE SCALE GENOMIC DNA]</scope>
    <source>
        <strain evidence="3 4">DSM 18577</strain>
    </source>
</reference>
<dbReference type="AlphaFoldDB" id="A0A4R1J808"/>
<feature type="signal peptide" evidence="1">
    <location>
        <begin position="1"/>
        <end position="18"/>
    </location>
</feature>
<accession>A0A4R1J808</accession>
<name>A0A4R1J808_9GAMM</name>